<organism evidence="2 3">
    <name type="scientific">Asanoa hainanensis</name>
    <dbReference type="NCBI Taxonomy" id="560556"/>
    <lineage>
        <taxon>Bacteria</taxon>
        <taxon>Bacillati</taxon>
        <taxon>Actinomycetota</taxon>
        <taxon>Actinomycetes</taxon>
        <taxon>Micromonosporales</taxon>
        <taxon>Micromonosporaceae</taxon>
        <taxon>Asanoa</taxon>
    </lineage>
</organism>
<gene>
    <name evidence="2" type="ORF">SAMN05421812_10620</name>
</gene>
<dbReference type="Pfam" id="PF00753">
    <property type="entry name" value="Lactamase_B"/>
    <property type="match status" value="1"/>
</dbReference>
<dbReference type="AlphaFoldDB" id="A0A239MLR6"/>
<dbReference type="Proteomes" id="UP000198362">
    <property type="component" value="Unassembled WGS sequence"/>
</dbReference>
<dbReference type="InterPro" id="IPR001279">
    <property type="entry name" value="Metallo-B-lactamas"/>
</dbReference>
<dbReference type="EMBL" id="FZPH01000006">
    <property type="protein sequence ID" value="SNT43656.1"/>
    <property type="molecule type" value="Genomic_DNA"/>
</dbReference>
<protein>
    <submittedName>
        <fullName evidence="2">Glyoxylase, beta-lactamase superfamily II</fullName>
    </submittedName>
</protein>
<dbReference type="SMART" id="SM00849">
    <property type="entry name" value="Lactamase_B"/>
    <property type="match status" value="1"/>
</dbReference>
<name>A0A239MLR6_9ACTN</name>
<evidence type="ECO:0000313" key="2">
    <source>
        <dbReference type="EMBL" id="SNT43656.1"/>
    </source>
</evidence>
<accession>A0A239MLR6</accession>
<evidence type="ECO:0000259" key="1">
    <source>
        <dbReference type="SMART" id="SM00849"/>
    </source>
</evidence>
<dbReference type="InterPro" id="IPR050855">
    <property type="entry name" value="NDM-1-like"/>
</dbReference>
<proteinExistence type="predicted"/>
<feature type="domain" description="Metallo-beta-lactamase" evidence="1">
    <location>
        <begin position="17"/>
        <end position="206"/>
    </location>
</feature>
<dbReference type="Gene3D" id="3.60.15.10">
    <property type="entry name" value="Ribonuclease Z/Hydroxyacylglutathione hydrolase-like"/>
    <property type="match status" value="1"/>
</dbReference>
<dbReference type="CDD" id="cd07721">
    <property type="entry name" value="yflN-like_MBL-fold"/>
    <property type="match status" value="1"/>
</dbReference>
<dbReference type="SUPFAM" id="SSF56281">
    <property type="entry name" value="Metallo-hydrolase/oxidoreductase"/>
    <property type="match status" value="1"/>
</dbReference>
<dbReference type="InterPro" id="IPR036866">
    <property type="entry name" value="RibonucZ/Hydroxyglut_hydro"/>
</dbReference>
<dbReference type="PANTHER" id="PTHR42951">
    <property type="entry name" value="METALLO-BETA-LACTAMASE DOMAIN-CONTAINING"/>
    <property type="match status" value="1"/>
</dbReference>
<sequence length="228" mass="23895">MGMREVAEGVLELRTGFVNLHLVVMDDGLVLVDTGLPGRAPAVLRALAHARRAVGDITTILVTHQHMDHVGGLAELRRRSGARVVAHELDVPVITGARRPALTAVQRLAGLVVKDPEPAPVDEMLTADGPLDVVGMRAFHTPGHTPGHVSYLLDRGGGVLFTGDAAGSAAGKVRATPRAMTDDLTAARASVARLAELDFDVAVFGHGSAVRGRAVDRFRALAARQATA</sequence>
<keyword evidence="3" id="KW-1185">Reference proteome</keyword>
<dbReference type="PANTHER" id="PTHR42951:SF17">
    <property type="entry name" value="METALLO-BETA-LACTAMASE DOMAIN-CONTAINING PROTEIN"/>
    <property type="match status" value="1"/>
</dbReference>
<reference evidence="2 3" key="1">
    <citation type="submission" date="2017-06" db="EMBL/GenBank/DDBJ databases">
        <authorList>
            <person name="Kim H.J."/>
            <person name="Triplett B.A."/>
        </authorList>
    </citation>
    <scope>NUCLEOTIDE SEQUENCE [LARGE SCALE GENOMIC DNA]</scope>
    <source>
        <strain evidence="2 3">CGMCC 4.5593</strain>
    </source>
</reference>
<evidence type="ECO:0000313" key="3">
    <source>
        <dbReference type="Proteomes" id="UP000198362"/>
    </source>
</evidence>